<feature type="region of interest" description="Disordered" evidence="4">
    <location>
        <begin position="704"/>
        <end position="725"/>
    </location>
</feature>
<evidence type="ECO:0000256" key="3">
    <source>
        <dbReference type="ARBA" id="ARBA00022824"/>
    </source>
</evidence>
<dbReference type="GO" id="GO:0051787">
    <property type="term" value="F:misfolded protein binding"/>
    <property type="evidence" value="ECO:0007669"/>
    <property type="project" value="TreeGrafter"/>
</dbReference>
<reference evidence="6 7" key="1">
    <citation type="journal article" date="2012" name="Genome Biol.">
        <title>Genome and low-iron response of an oceanic diatom adapted to chronic iron limitation.</title>
        <authorList>
            <person name="Lommer M."/>
            <person name="Specht M."/>
            <person name="Roy A.S."/>
            <person name="Kraemer L."/>
            <person name="Andreson R."/>
            <person name="Gutowska M.A."/>
            <person name="Wolf J."/>
            <person name="Bergner S.V."/>
            <person name="Schilhabel M.B."/>
            <person name="Klostermeier U.C."/>
            <person name="Beiko R.G."/>
            <person name="Rosenstiel P."/>
            <person name="Hippler M."/>
            <person name="Laroche J."/>
        </authorList>
    </citation>
    <scope>NUCLEOTIDE SEQUENCE [LARGE SCALE GENOMIC DNA]</scope>
    <source>
        <strain evidence="6 7">CCMP1005</strain>
    </source>
</reference>
<keyword evidence="2" id="KW-0732">Signal</keyword>
<dbReference type="InterPro" id="IPR001623">
    <property type="entry name" value="DnaJ_domain"/>
</dbReference>
<dbReference type="SUPFAM" id="SSF46565">
    <property type="entry name" value="Chaperone J-domain"/>
    <property type="match status" value="1"/>
</dbReference>
<dbReference type="Pfam" id="PF00226">
    <property type="entry name" value="DnaJ"/>
    <property type="match status" value="1"/>
</dbReference>
<sequence>MPVFLILPQELVAWFLENEPTAFELYEKLVGLYETDVMPEEFELACDWCLCGCNEKVKLRQSLQVALFSPKEKTCASWFKQRVATLLGPSPNSAPRTTPAMPPTPGPQPTAATPAVTPSPQKANCEFAPGGLHFVFDKLGKGISILQCRGLPAQEASNRQTKQVAANATQAAGNLMYQENLVLLKRDPADPAADEKATLYTNSTDAGRLGVEVTNKNHFSRVLARCLAISGPRSSHAGDGAEGRDEKSSIARDLALALADLHEVDAVLDPNGRILSSAIVHTDISSDQTWRNWETDELGHESLKRSGNMPRAGKAMSMVRRPPSSQLQTQQMFGNTNCIQTMIDVRRMKLLGDMTQGKNSVQYPAMQMLIVFSVNPREAAGGRPLKSNKESLHDSLVRSLKKAGFTIDRFGSLKDWYWDFLNPTFVNELIAFLKDNSKPIPRRSNPGSQYTYHPRYSSRHSDSRRAEQDRDARQHQQRRQQRHEDHRRRQEERRRQQQDHRQQHSGMSESPSRPRPSSGINDPDLDPSNMEWNLNLGRAHKVLGNLGRNATSREIKMAYRLESRRWHPDHHVGKSSFKEAESRMQTINAAYEYLRELTASGWTKLPTYQIKEHCSTAPPSMNKKTRPEASTHTLNYELWMVTQDLQQKIMWQNSLDVQFSWSKPAQNPGSLKSEETRLENFRAGQLVALASLVLFQSTLQQQHRFSEHNLKRETRTWQKDKPETP</sequence>
<evidence type="ECO:0000259" key="5">
    <source>
        <dbReference type="PROSITE" id="PS50076"/>
    </source>
</evidence>
<feature type="compositionally biased region" description="Low complexity" evidence="4">
    <location>
        <begin position="109"/>
        <end position="119"/>
    </location>
</feature>
<dbReference type="OrthoDB" id="10250354at2759"/>
<evidence type="ECO:0000256" key="4">
    <source>
        <dbReference type="SAM" id="MobiDB-lite"/>
    </source>
</evidence>
<dbReference type="SMART" id="SM00271">
    <property type="entry name" value="DnaJ"/>
    <property type="match status" value="1"/>
</dbReference>
<dbReference type="GO" id="GO:0051087">
    <property type="term" value="F:protein-folding chaperone binding"/>
    <property type="evidence" value="ECO:0007669"/>
    <property type="project" value="TreeGrafter"/>
</dbReference>
<dbReference type="AlphaFoldDB" id="K0SR14"/>
<dbReference type="Gene3D" id="1.10.287.110">
    <property type="entry name" value="DnaJ domain"/>
    <property type="match status" value="1"/>
</dbReference>
<feature type="compositionally biased region" description="Low complexity" evidence="4">
    <location>
        <begin position="508"/>
        <end position="518"/>
    </location>
</feature>
<dbReference type="EMBL" id="AGNL01012549">
    <property type="protein sequence ID" value="EJK67835.1"/>
    <property type="molecule type" value="Genomic_DNA"/>
</dbReference>
<evidence type="ECO:0000256" key="1">
    <source>
        <dbReference type="ARBA" id="ARBA00004240"/>
    </source>
</evidence>
<accession>K0SR14</accession>
<evidence type="ECO:0000313" key="7">
    <source>
        <dbReference type="Proteomes" id="UP000266841"/>
    </source>
</evidence>
<name>K0SR14_THAOC</name>
<dbReference type="InterPro" id="IPR036869">
    <property type="entry name" value="J_dom_sf"/>
</dbReference>
<feature type="compositionally biased region" description="Basic and acidic residues" evidence="4">
    <location>
        <begin position="459"/>
        <end position="474"/>
    </location>
</feature>
<feature type="compositionally biased region" description="Basic and acidic residues" evidence="4">
    <location>
        <begin position="482"/>
        <end position="502"/>
    </location>
</feature>
<dbReference type="Proteomes" id="UP000266841">
    <property type="component" value="Unassembled WGS sequence"/>
</dbReference>
<dbReference type="GO" id="GO:0005783">
    <property type="term" value="C:endoplasmic reticulum"/>
    <property type="evidence" value="ECO:0007669"/>
    <property type="project" value="UniProtKB-SubCell"/>
</dbReference>
<keyword evidence="7" id="KW-1185">Reference proteome</keyword>
<proteinExistence type="predicted"/>
<comment type="subcellular location">
    <subcellularLocation>
        <location evidence="1">Endoplasmic reticulum</location>
    </subcellularLocation>
</comment>
<dbReference type="PANTHER" id="PTHR44140:SF2">
    <property type="entry name" value="LD25575P"/>
    <property type="match status" value="1"/>
</dbReference>
<evidence type="ECO:0000256" key="2">
    <source>
        <dbReference type="ARBA" id="ARBA00022729"/>
    </source>
</evidence>
<protein>
    <recommendedName>
        <fullName evidence="5">J domain-containing protein</fullName>
    </recommendedName>
</protein>
<keyword evidence="3" id="KW-0256">Endoplasmic reticulum</keyword>
<evidence type="ECO:0000313" key="6">
    <source>
        <dbReference type="EMBL" id="EJK67835.1"/>
    </source>
</evidence>
<dbReference type="PANTHER" id="PTHR44140">
    <property type="entry name" value="LD25575P"/>
    <property type="match status" value="1"/>
</dbReference>
<dbReference type="CDD" id="cd06257">
    <property type="entry name" value="DnaJ"/>
    <property type="match status" value="1"/>
</dbReference>
<dbReference type="InterPro" id="IPR051727">
    <property type="entry name" value="DnaJ_C3_Co-chaperones"/>
</dbReference>
<gene>
    <name evidence="6" type="ORF">THAOC_11074</name>
</gene>
<feature type="region of interest" description="Disordered" evidence="4">
    <location>
        <begin position="87"/>
        <end position="119"/>
    </location>
</feature>
<dbReference type="GO" id="GO:0034975">
    <property type="term" value="P:protein folding in endoplasmic reticulum"/>
    <property type="evidence" value="ECO:0007669"/>
    <property type="project" value="TreeGrafter"/>
</dbReference>
<comment type="caution">
    <text evidence="6">The sequence shown here is derived from an EMBL/GenBank/DDBJ whole genome shotgun (WGS) entry which is preliminary data.</text>
</comment>
<feature type="domain" description="J" evidence="5">
    <location>
        <begin position="538"/>
        <end position="599"/>
    </location>
</feature>
<organism evidence="6 7">
    <name type="scientific">Thalassiosira oceanica</name>
    <name type="common">Marine diatom</name>
    <dbReference type="NCBI Taxonomy" id="159749"/>
    <lineage>
        <taxon>Eukaryota</taxon>
        <taxon>Sar</taxon>
        <taxon>Stramenopiles</taxon>
        <taxon>Ochrophyta</taxon>
        <taxon>Bacillariophyta</taxon>
        <taxon>Coscinodiscophyceae</taxon>
        <taxon>Thalassiosirophycidae</taxon>
        <taxon>Thalassiosirales</taxon>
        <taxon>Thalassiosiraceae</taxon>
        <taxon>Thalassiosira</taxon>
    </lineage>
</organism>
<feature type="region of interest" description="Disordered" evidence="4">
    <location>
        <begin position="437"/>
        <end position="531"/>
    </location>
</feature>
<dbReference type="PROSITE" id="PS50076">
    <property type="entry name" value="DNAJ_2"/>
    <property type="match status" value="1"/>
</dbReference>